<dbReference type="InterPro" id="IPR003661">
    <property type="entry name" value="HisK_dim/P_dom"/>
</dbReference>
<dbReference type="GO" id="GO:0000155">
    <property type="term" value="F:phosphorelay sensor kinase activity"/>
    <property type="evidence" value="ECO:0007669"/>
    <property type="project" value="InterPro"/>
</dbReference>
<evidence type="ECO:0000256" key="7">
    <source>
        <dbReference type="ARBA" id="ARBA00022840"/>
    </source>
</evidence>
<feature type="coiled-coil region" evidence="10">
    <location>
        <begin position="252"/>
        <end position="279"/>
    </location>
</feature>
<keyword evidence="10" id="KW-0175">Coiled coil</keyword>
<keyword evidence="3 9" id="KW-0597">Phosphoprotein</keyword>
<name>Q11H28_CHESB</name>
<dbReference type="Gene3D" id="3.30.450.20">
    <property type="entry name" value="PAS domain"/>
    <property type="match status" value="2"/>
</dbReference>
<dbReference type="HOGENOM" id="CLU_000445_114_51_5"/>
<dbReference type="InterPro" id="IPR005467">
    <property type="entry name" value="His_kinase_dom"/>
</dbReference>
<feature type="domain" description="Histidine kinase" evidence="11">
    <location>
        <begin position="288"/>
        <end position="509"/>
    </location>
</feature>
<dbReference type="PROSITE" id="PS50109">
    <property type="entry name" value="HIS_KIN"/>
    <property type="match status" value="1"/>
</dbReference>
<dbReference type="SMART" id="SM00086">
    <property type="entry name" value="PAC"/>
    <property type="match status" value="2"/>
</dbReference>
<accession>Q11H28</accession>
<sequence length="651" mass="72104">MLRANRELLSGSAEDRYRLLVEAITDYAVYMLDIDGYVVSWNPGAQRFKGYEASEIIGQHFSQFYTPEDREAGLPQKALAVAASEGRYEAEGWRLRKDGSRFWTHAVIDPIRDPAGRLIGFAKITRDLTERKAAETALKQSEEQFRILVQGVTDYAIFMLDPNGRIISWNAGAKRIKGYDASEIIGQHFSRFYMEDERERGEPQRGLKTAAKEGHFEKEGWRVRKDGSRFWASVVIDAIRDERGELIGFAKVTRDITEKKEAQRALDEAREALFQAQKLEAIGQLTGGVAHDFNNLLMVILSSLDLLRRKLPDNDERIRSLVDNAVQAAQRGASLTQRMLSFARRQELKRTAVDLPELVHGISDLLQRTLGPLIRIETRFPPTLPKVHTDANQFESALLNLAINARDAMPSGGPLIISAREETISGGPGARLAPGRYVCLSVEDRGEGMDEETLARATDPFFTTKGIGKGTGLGLSMVQGLAEQSGGRLSLKSVKGEGTTAEMWLPAIDAEELAQMREEPRDTPSSEFPRPAVVMVVDDDPLVLLNTAAMLEDLGHTVIEASDAEEALNALRQDNNIDVVITDQAMPGMRGDELAGAIKVSWPDLPVIIATGYAELSHATRAQFPRLSKPFGQKQLASKLAEALRSRRLTT</sequence>
<dbReference type="eggNOG" id="COG4191">
    <property type="taxonomic scope" value="Bacteria"/>
</dbReference>
<evidence type="ECO:0000256" key="9">
    <source>
        <dbReference type="PROSITE-ProRule" id="PRU00169"/>
    </source>
</evidence>
<keyword evidence="4 15" id="KW-0808">Transferase</keyword>
<evidence type="ECO:0000256" key="5">
    <source>
        <dbReference type="ARBA" id="ARBA00022741"/>
    </source>
</evidence>
<dbReference type="SUPFAM" id="SSF55874">
    <property type="entry name" value="ATPase domain of HSP90 chaperone/DNA topoisomerase II/histidine kinase"/>
    <property type="match status" value="1"/>
</dbReference>
<dbReference type="PROSITE" id="PS50110">
    <property type="entry name" value="RESPONSE_REGULATORY"/>
    <property type="match status" value="1"/>
</dbReference>
<dbReference type="SUPFAM" id="SSF52172">
    <property type="entry name" value="CheY-like"/>
    <property type="match status" value="1"/>
</dbReference>
<keyword evidence="5" id="KW-0547">Nucleotide-binding</keyword>
<dbReference type="Gene3D" id="1.10.287.130">
    <property type="match status" value="1"/>
</dbReference>
<dbReference type="SMART" id="SM00448">
    <property type="entry name" value="REC"/>
    <property type="match status" value="1"/>
</dbReference>
<dbReference type="Gene3D" id="3.40.50.2300">
    <property type="match status" value="1"/>
</dbReference>
<dbReference type="InterPro" id="IPR003594">
    <property type="entry name" value="HATPase_dom"/>
</dbReference>
<proteinExistence type="predicted"/>
<feature type="domain" description="Response regulatory" evidence="12">
    <location>
        <begin position="533"/>
        <end position="644"/>
    </location>
</feature>
<dbReference type="SMART" id="SM00387">
    <property type="entry name" value="HATPase_c"/>
    <property type="match status" value="1"/>
</dbReference>
<protein>
    <recommendedName>
        <fullName evidence="2">histidine kinase</fullName>
        <ecNumber evidence="2">2.7.13.3</ecNumber>
    </recommendedName>
</protein>
<feature type="domain" description="PAS" evidence="13">
    <location>
        <begin position="141"/>
        <end position="214"/>
    </location>
</feature>
<dbReference type="SUPFAM" id="SSF55785">
    <property type="entry name" value="PYP-like sensor domain (PAS domain)"/>
    <property type="match status" value="2"/>
</dbReference>
<evidence type="ECO:0000256" key="4">
    <source>
        <dbReference type="ARBA" id="ARBA00022679"/>
    </source>
</evidence>
<gene>
    <name evidence="15" type="ordered locus">Meso_1904</name>
</gene>
<evidence type="ECO:0000259" key="11">
    <source>
        <dbReference type="PROSITE" id="PS50109"/>
    </source>
</evidence>
<dbReference type="InterPro" id="IPR004358">
    <property type="entry name" value="Sig_transdc_His_kin-like_C"/>
</dbReference>
<evidence type="ECO:0000259" key="14">
    <source>
        <dbReference type="PROSITE" id="PS50113"/>
    </source>
</evidence>
<dbReference type="Pfam" id="PF02518">
    <property type="entry name" value="HATPase_c"/>
    <property type="match status" value="1"/>
</dbReference>
<dbReference type="EMBL" id="CP000390">
    <property type="protein sequence ID" value="ABG63297.1"/>
    <property type="molecule type" value="Genomic_DNA"/>
</dbReference>
<feature type="domain" description="PAC" evidence="14">
    <location>
        <begin position="216"/>
        <end position="268"/>
    </location>
</feature>
<evidence type="ECO:0000256" key="2">
    <source>
        <dbReference type="ARBA" id="ARBA00012438"/>
    </source>
</evidence>
<evidence type="ECO:0000259" key="12">
    <source>
        <dbReference type="PROSITE" id="PS50110"/>
    </source>
</evidence>
<dbReference type="PROSITE" id="PS50112">
    <property type="entry name" value="PAS"/>
    <property type="match status" value="2"/>
</dbReference>
<dbReference type="STRING" id="266779.Meso_1904"/>
<dbReference type="Gene3D" id="3.30.565.10">
    <property type="entry name" value="Histidine kinase-like ATPase, C-terminal domain"/>
    <property type="match status" value="1"/>
</dbReference>
<dbReference type="eggNOG" id="COG0784">
    <property type="taxonomic scope" value="Bacteria"/>
</dbReference>
<dbReference type="Pfam" id="PF13426">
    <property type="entry name" value="PAS_9"/>
    <property type="match status" value="1"/>
</dbReference>
<organism evidence="15">
    <name type="scientific">Chelativorans sp. (strain BNC1)</name>
    <dbReference type="NCBI Taxonomy" id="266779"/>
    <lineage>
        <taxon>Bacteria</taxon>
        <taxon>Pseudomonadati</taxon>
        <taxon>Pseudomonadota</taxon>
        <taxon>Alphaproteobacteria</taxon>
        <taxon>Hyphomicrobiales</taxon>
        <taxon>Phyllobacteriaceae</taxon>
        <taxon>Chelativorans</taxon>
    </lineage>
</organism>
<comment type="catalytic activity">
    <reaction evidence="1">
        <text>ATP + protein L-histidine = ADP + protein N-phospho-L-histidine.</text>
        <dbReference type="EC" id="2.7.13.3"/>
    </reaction>
</comment>
<dbReference type="eggNOG" id="COG2202">
    <property type="taxonomic scope" value="Bacteria"/>
</dbReference>
<evidence type="ECO:0000256" key="8">
    <source>
        <dbReference type="ARBA" id="ARBA00023012"/>
    </source>
</evidence>
<evidence type="ECO:0000256" key="1">
    <source>
        <dbReference type="ARBA" id="ARBA00000085"/>
    </source>
</evidence>
<keyword evidence="8" id="KW-0902">Two-component regulatory system</keyword>
<dbReference type="InterPro" id="IPR001789">
    <property type="entry name" value="Sig_transdc_resp-reg_receiver"/>
</dbReference>
<keyword evidence="6 15" id="KW-0418">Kinase</keyword>
<dbReference type="InterPro" id="IPR036097">
    <property type="entry name" value="HisK_dim/P_sf"/>
</dbReference>
<feature type="modified residue" description="4-aspartylphosphate" evidence="9">
    <location>
        <position position="583"/>
    </location>
</feature>
<dbReference type="Pfam" id="PF00989">
    <property type="entry name" value="PAS"/>
    <property type="match status" value="1"/>
</dbReference>
<dbReference type="NCBIfam" id="TIGR00229">
    <property type="entry name" value="sensory_box"/>
    <property type="match status" value="2"/>
</dbReference>
<dbReference type="KEGG" id="mes:Meso_1904"/>
<dbReference type="InterPro" id="IPR013767">
    <property type="entry name" value="PAS_fold"/>
</dbReference>
<dbReference type="PANTHER" id="PTHR43065:SF49">
    <property type="entry name" value="HISTIDINE KINASE"/>
    <property type="match status" value="1"/>
</dbReference>
<dbReference type="SMART" id="SM00091">
    <property type="entry name" value="PAS"/>
    <property type="match status" value="2"/>
</dbReference>
<evidence type="ECO:0000256" key="10">
    <source>
        <dbReference type="SAM" id="Coils"/>
    </source>
</evidence>
<evidence type="ECO:0000256" key="3">
    <source>
        <dbReference type="ARBA" id="ARBA00022553"/>
    </source>
</evidence>
<dbReference type="Pfam" id="PF00512">
    <property type="entry name" value="HisKA"/>
    <property type="match status" value="1"/>
</dbReference>
<evidence type="ECO:0000256" key="6">
    <source>
        <dbReference type="ARBA" id="ARBA00022777"/>
    </source>
</evidence>
<dbReference type="SUPFAM" id="SSF47384">
    <property type="entry name" value="Homodimeric domain of signal transducing histidine kinase"/>
    <property type="match status" value="1"/>
</dbReference>
<reference evidence="15" key="1">
    <citation type="submission" date="2006-06" db="EMBL/GenBank/DDBJ databases">
        <title>Complete sequence of chromosome of Chelativorans sp. BNC1.</title>
        <authorList>
            <consortium name="US DOE Joint Genome Institute"/>
            <person name="Copeland A."/>
            <person name="Lucas S."/>
            <person name="Lapidus A."/>
            <person name="Barry K."/>
            <person name="Detter J.C."/>
            <person name="Glavina del Rio T."/>
            <person name="Hammon N."/>
            <person name="Israni S."/>
            <person name="Dalin E."/>
            <person name="Tice H."/>
            <person name="Pitluck S."/>
            <person name="Chertkov O."/>
            <person name="Brettin T."/>
            <person name="Bruce D."/>
            <person name="Han C."/>
            <person name="Tapia R."/>
            <person name="Gilna P."/>
            <person name="Schmutz J."/>
            <person name="Larimer F."/>
            <person name="Land M."/>
            <person name="Hauser L."/>
            <person name="Kyrpides N."/>
            <person name="Mikhailova N."/>
            <person name="Richardson P."/>
        </authorList>
    </citation>
    <scope>NUCLEOTIDE SEQUENCE</scope>
    <source>
        <strain evidence="15">BNC1</strain>
    </source>
</reference>
<dbReference type="EC" id="2.7.13.3" evidence="2"/>
<dbReference type="SMART" id="SM00388">
    <property type="entry name" value="HisKA"/>
    <property type="match status" value="1"/>
</dbReference>
<dbReference type="InterPro" id="IPR035965">
    <property type="entry name" value="PAS-like_dom_sf"/>
</dbReference>
<dbReference type="PANTHER" id="PTHR43065">
    <property type="entry name" value="SENSOR HISTIDINE KINASE"/>
    <property type="match status" value="1"/>
</dbReference>
<dbReference type="InterPro" id="IPR000014">
    <property type="entry name" value="PAS"/>
</dbReference>
<dbReference type="OrthoDB" id="9796100at2"/>
<dbReference type="InterPro" id="IPR000700">
    <property type="entry name" value="PAS-assoc_C"/>
</dbReference>
<feature type="domain" description="PAC" evidence="14">
    <location>
        <begin position="88"/>
        <end position="140"/>
    </location>
</feature>
<dbReference type="InterPro" id="IPR011006">
    <property type="entry name" value="CheY-like_superfamily"/>
</dbReference>
<dbReference type="CDD" id="cd00130">
    <property type="entry name" value="PAS"/>
    <property type="match status" value="2"/>
</dbReference>
<dbReference type="Pfam" id="PF00072">
    <property type="entry name" value="Response_reg"/>
    <property type="match status" value="1"/>
</dbReference>
<dbReference type="InterPro" id="IPR001610">
    <property type="entry name" value="PAC"/>
</dbReference>
<evidence type="ECO:0000259" key="13">
    <source>
        <dbReference type="PROSITE" id="PS50112"/>
    </source>
</evidence>
<dbReference type="AlphaFoldDB" id="Q11H28"/>
<keyword evidence="7" id="KW-0067">ATP-binding</keyword>
<evidence type="ECO:0000313" key="15">
    <source>
        <dbReference type="EMBL" id="ABG63297.1"/>
    </source>
</evidence>
<dbReference type="PROSITE" id="PS50113">
    <property type="entry name" value="PAC"/>
    <property type="match status" value="2"/>
</dbReference>
<dbReference type="InterPro" id="IPR036890">
    <property type="entry name" value="HATPase_C_sf"/>
</dbReference>
<dbReference type="PRINTS" id="PR00344">
    <property type="entry name" value="BCTRLSENSOR"/>
</dbReference>
<feature type="domain" description="PAS" evidence="13">
    <location>
        <begin position="13"/>
        <end position="71"/>
    </location>
</feature>